<dbReference type="PANTHER" id="PTHR14440">
    <property type="entry name" value="DNA-DIRECTED RNA POLYMERASE I SUBUNIT RPA49"/>
    <property type="match status" value="1"/>
</dbReference>
<evidence type="ECO:0000313" key="8">
    <source>
        <dbReference type="Proteomes" id="UP000467841"/>
    </source>
</evidence>
<organism evidence="6 8">
    <name type="scientific">Microthlaspi erraticum</name>
    <dbReference type="NCBI Taxonomy" id="1685480"/>
    <lineage>
        <taxon>Eukaryota</taxon>
        <taxon>Viridiplantae</taxon>
        <taxon>Streptophyta</taxon>
        <taxon>Embryophyta</taxon>
        <taxon>Tracheophyta</taxon>
        <taxon>Spermatophyta</taxon>
        <taxon>Magnoliopsida</taxon>
        <taxon>eudicotyledons</taxon>
        <taxon>Gunneridae</taxon>
        <taxon>Pentapetalae</taxon>
        <taxon>rosids</taxon>
        <taxon>malvids</taxon>
        <taxon>Brassicales</taxon>
        <taxon>Brassicaceae</taxon>
        <taxon>Coluteocarpeae</taxon>
        <taxon>Microthlaspi</taxon>
    </lineage>
</organism>
<keyword evidence="4" id="KW-0804">Transcription</keyword>
<evidence type="ECO:0000313" key="7">
    <source>
        <dbReference type="EMBL" id="CAA7057538.1"/>
    </source>
</evidence>
<evidence type="ECO:0000256" key="1">
    <source>
        <dbReference type="ARBA" id="ARBA00004604"/>
    </source>
</evidence>
<evidence type="ECO:0000256" key="3">
    <source>
        <dbReference type="ARBA" id="ARBA00022478"/>
    </source>
</evidence>
<dbReference type="GO" id="GO:0006351">
    <property type="term" value="P:DNA-templated transcription"/>
    <property type="evidence" value="ECO:0007669"/>
    <property type="project" value="InterPro"/>
</dbReference>
<dbReference type="Pfam" id="PF06870">
    <property type="entry name" value="RNA_pol_I_A49"/>
    <property type="match status" value="2"/>
</dbReference>
<dbReference type="InterPro" id="IPR009668">
    <property type="entry name" value="RNA_pol-assoc_fac_A49-like"/>
</dbReference>
<protein>
    <recommendedName>
        <fullName evidence="9">DNA-directed RNA polymerase I subunit rpa49</fullName>
    </recommendedName>
</protein>
<gene>
    <name evidence="6" type="ORF">MERR_LOCUS42968</name>
    <name evidence="7" type="ORF">MERR_LOCUS44774</name>
</gene>
<evidence type="ECO:0000313" key="6">
    <source>
        <dbReference type="EMBL" id="CAA7055732.1"/>
    </source>
</evidence>
<keyword evidence="3" id="KW-0240">DNA-directed RNA polymerase</keyword>
<dbReference type="Proteomes" id="UP000467841">
    <property type="component" value="Unassembled WGS sequence"/>
</dbReference>
<comment type="similarity">
    <text evidence="2">Belongs to the eukaryotic RPA49/POLR1E RNA polymerase subunit family.</text>
</comment>
<evidence type="ECO:0000256" key="5">
    <source>
        <dbReference type="ARBA" id="ARBA00023242"/>
    </source>
</evidence>
<dbReference type="GO" id="GO:0000428">
    <property type="term" value="C:DNA-directed RNA polymerase complex"/>
    <property type="evidence" value="ECO:0007669"/>
    <property type="project" value="UniProtKB-KW"/>
</dbReference>
<evidence type="ECO:0008006" key="9">
    <source>
        <dbReference type="Google" id="ProtNLM"/>
    </source>
</evidence>
<dbReference type="AlphaFoldDB" id="A0A6D2KQZ1"/>
<sequence>MITRETENLEEDETMNIKVNQISEKSDRISPIVAYFSSGYDPCSENQKSDDRVTVYKLKDTSKKRLQVVVSPQGSTVEFVGSNCTGEQATRQICMYTLGVLDKETQTLKILPIAHNKDEKKRALYLGDDHEALKVLDEKLNEEYVKKKALDENKISTIARNIPPYDASATKPSKAYPIEQIIAKGEWEFLQDIYLLLQQETGVAATNAYPLFVQHRLYRLRDMKDEAKKLRVCCALSLLTHFVKYKDMNSMVGFDSAKDHWFPDIIRQKCKSLFKDHESDKIYIDKINLLIRYVLVLSLHVDNFKTDPEDIAKDLRVSKLDVRKQFVNLGCKFERDKTVLLATLPVPLEFPQVMRKRRR</sequence>
<keyword evidence="8" id="KW-1185">Reference proteome</keyword>
<evidence type="ECO:0000256" key="4">
    <source>
        <dbReference type="ARBA" id="ARBA00023163"/>
    </source>
</evidence>
<name>A0A6D2KQZ1_9BRAS</name>
<dbReference type="GO" id="GO:0003677">
    <property type="term" value="F:DNA binding"/>
    <property type="evidence" value="ECO:0007669"/>
    <property type="project" value="InterPro"/>
</dbReference>
<evidence type="ECO:0000256" key="2">
    <source>
        <dbReference type="ARBA" id="ARBA00009430"/>
    </source>
</evidence>
<keyword evidence="5" id="KW-0539">Nucleus</keyword>
<dbReference type="EMBL" id="CACVBM020001695">
    <property type="protein sequence ID" value="CAA7057538.1"/>
    <property type="molecule type" value="Genomic_DNA"/>
</dbReference>
<proteinExistence type="inferred from homology"/>
<dbReference type="OrthoDB" id="532500at2759"/>
<dbReference type="EMBL" id="CACVBM020001607">
    <property type="protein sequence ID" value="CAA7055732.1"/>
    <property type="molecule type" value="Genomic_DNA"/>
</dbReference>
<accession>A0A6D2KQZ1</accession>
<reference evidence="6 8" key="1">
    <citation type="submission" date="2020-01" db="EMBL/GenBank/DDBJ databases">
        <authorList>
            <person name="Mishra B."/>
        </authorList>
    </citation>
    <scope>NUCLEOTIDE SEQUENCE [LARGE SCALE GENOMIC DNA]</scope>
</reference>
<dbReference type="GO" id="GO:0005730">
    <property type="term" value="C:nucleolus"/>
    <property type="evidence" value="ECO:0007669"/>
    <property type="project" value="UniProtKB-SubCell"/>
</dbReference>
<comment type="subcellular location">
    <subcellularLocation>
        <location evidence="1">Nucleus</location>
        <location evidence="1">Nucleolus</location>
    </subcellularLocation>
</comment>